<dbReference type="InterPro" id="IPR036397">
    <property type="entry name" value="RNaseH_sf"/>
</dbReference>
<dbReference type="EMBL" id="LAYC01000003">
    <property type="protein sequence ID" value="KYK56192.1"/>
    <property type="molecule type" value="Genomic_DNA"/>
</dbReference>
<dbReference type="InterPro" id="IPR012337">
    <property type="entry name" value="RNaseH-like_sf"/>
</dbReference>
<proteinExistence type="predicted"/>
<feature type="compositionally biased region" description="Polar residues" evidence="1">
    <location>
        <begin position="219"/>
        <end position="228"/>
    </location>
</feature>
<organism evidence="3 4">
    <name type="scientific">Drechmeria coniospora</name>
    <name type="common">Nematophagous fungus</name>
    <name type="synonym">Meria coniospora</name>
    <dbReference type="NCBI Taxonomy" id="98403"/>
    <lineage>
        <taxon>Eukaryota</taxon>
        <taxon>Fungi</taxon>
        <taxon>Dikarya</taxon>
        <taxon>Ascomycota</taxon>
        <taxon>Pezizomycotina</taxon>
        <taxon>Sordariomycetes</taxon>
        <taxon>Hypocreomycetidae</taxon>
        <taxon>Hypocreales</taxon>
        <taxon>Ophiocordycipitaceae</taxon>
        <taxon>Drechmeria</taxon>
    </lineage>
</organism>
<name>A0A151GGK0_DRECN</name>
<gene>
    <name evidence="3" type="ORF">DCS_08160</name>
</gene>
<feature type="region of interest" description="Disordered" evidence="1">
    <location>
        <begin position="200"/>
        <end position="228"/>
    </location>
</feature>
<feature type="region of interest" description="Disordered" evidence="1">
    <location>
        <begin position="1"/>
        <end position="27"/>
    </location>
</feature>
<reference evidence="3 4" key="1">
    <citation type="journal article" date="2016" name="Sci. Rep.">
        <title>Insights into Adaptations to a Near-Obligate Nematode Endoparasitic Lifestyle from the Finished Genome of Drechmeria coniospora.</title>
        <authorList>
            <person name="Zhang L."/>
            <person name="Zhou Z."/>
            <person name="Guo Q."/>
            <person name="Fokkens L."/>
            <person name="Miskei M."/>
            <person name="Pocsi I."/>
            <person name="Zhang W."/>
            <person name="Chen M."/>
            <person name="Wang L."/>
            <person name="Sun Y."/>
            <person name="Donzelli B.G."/>
            <person name="Gibson D.M."/>
            <person name="Nelson D.R."/>
            <person name="Luo J.G."/>
            <person name="Rep M."/>
            <person name="Liu H."/>
            <person name="Yang S."/>
            <person name="Wang J."/>
            <person name="Krasnoff S.B."/>
            <person name="Xu Y."/>
            <person name="Molnar I."/>
            <person name="Lin M."/>
        </authorList>
    </citation>
    <scope>NUCLEOTIDE SEQUENCE [LARGE SCALE GENOMIC DNA]</scope>
    <source>
        <strain evidence="3 4">ARSEF 6962</strain>
    </source>
</reference>
<comment type="caution">
    <text evidence="3">The sequence shown here is derived from an EMBL/GenBank/DDBJ whole genome shotgun (WGS) entry which is preliminary data.</text>
</comment>
<protein>
    <submittedName>
        <fullName evidence="3">RNase H domain protein</fullName>
    </submittedName>
</protein>
<dbReference type="STRING" id="98403.A0A151GGK0"/>
<dbReference type="InParanoid" id="A0A151GGK0"/>
<evidence type="ECO:0000259" key="2">
    <source>
        <dbReference type="PROSITE" id="PS50879"/>
    </source>
</evidence>
<dbReference type="Proteomes" id="UP000076580">
    <property type="component" value="Chromosome 03"/>
</dbReference>
<dbReference type="InterPro" id="IPR002156">
    <property type="entry name" value="RNaseH_domain"/>
</dbReference>
<keyword evidence="4" id="KW-1185">Reference proteome</keyword>
<feature type="domain" description="RNase H type-1" evidence="2">
    <location>
        <begin position="48"/>
        <end position="208"/>
    </location>
</feature>
<dbReference type="RefSeq" id="XP_040655544.1">
    <property type="nucleotide sequence ID" value="XM_040805440.1"/>
</dbReference>
<dbReference type="GO" id="GO:0003676">
    <property type="term" value="F:nucleic acid binding"/>
    <property type="evidence" value="ECO:0007669"/>
    <property type="project" value="InterPro"/>
</dbReference>
<evidence type="ECO:0000313" key="4">
    <source>
        <dbReference type="Proteomes" id="UP000076580"/>
    </source>
</evidence>
<dbReference type="SUPFAM" id="SSF53098">
    <property type="entry name" value="Ribonuclease H-like"/>
    <property type="match status" value="1"/>
</dbReference>
<dbReference type="GeneID" id="63720803"/>
<dbReference type="AlphaFoldDB" id="A0A151GGK0"/>
<evidence type="ECO:0000313" key="3">
    <source>
        <dbReference type="EMBL" id="KYK56192.1"/>
    </source>
</evidence>
<accession>A0A151GGK0</accession>
<dbReference type="Gene3D" id="3.30.420.10">
    <property type="entry name" value="Ribonuclease H-like superfamily/Ribonuclease H"/>
    <property type="match status" value="1"/>
</dbReference>
<dbReference type="GO" id="GO:0004523">
    <property type="term" value="F:RNA-DNA hybrid ribonuclease activity"/>
    <property type="evidence" value="ECO:0007669"/>
    <property type="project" value="InterPro"/>
</dbReference>
<evidence type="ECO:0000256" key="1">
    <source>
        <dbReference type="SAM" id="MobiDB-lite"/>
    </source>
</evidence>
<sequence>MDPIRGTGRAFPSAFTPPSATATPGALFPPGIGHDAVPKVFRFIRRDDAKQILIYAGGACLDEDGQADAPAAWSFVFQPILHGRLGALSDTLEKQGPYGDEAPTRDRATLRAVVGALRSHAWDDEGFTTVVLAVDSDYVAEGATVGVRRWLRDGWQTSTGKAVENKDMWEMILGIIEELDRRGVDVQFWRIPPELNATATRTAKATAAAAAAKEKSPTKNDNTSGELA</sequence>
<dbReference type="PROSITE" id="PS50879">
    <property type="entry name" value="RNASE_H_1"/>
    <property type="match status" value="1"/>
</dbReference>
<feature type="compositionally biased region" description="Low complexity" evidence="1">
    <location>
        <begin position="200"/>
        <end position="211"/>
    </location>
</feature>
<dbReference type="Pfam" id="PF00075">
    <property type="entry name" value="RNase_H"/>
    <property type="match status" value="1"/>
</dbReference>